<evidence type="ECO:0000256" key="1">
    <source>
        <dbReference type="SAM" id="MobiDB-lite"/>
    </source>
</evidence>
<dbReference type="InParanoid" id="A0A2P6NIY0"/>
<name>A0A2P6NIY0_9EUKA</name>
<protein>
    <submittedName>
        <fullName evidence="2">Uncharacterized protein</fullName>
    </submittedName>
</protein>
<dbReference type="AlphaFoldDB" id="A0A2P6NIY0"/>
<reference evidence="2 3" key="1">
    <citation type="journal article" date="2018" name="Genome Biol. Evol.">
        <title>Multiple Roots of Fruiting Body Formation in Amoebozoa.</title>
        <authorList>
            <person name="Hillmann F."/>
            <person name="Forbes G."/>
            <person name="Novohradska S."/>
            <person name="Ferling I."/>
            <person name="Riege K."/>
            <person name="Groth M."/>
            <person name="Westermann M."/>
            <person name="Marz M."/>
            <person name="Spaller T."/>
            <person name="Winckler T."/>
            <person name="Schaap P."/>
            <person name="Glockner G."/>
        </authorList>
    </citation>
    <scope>NUCLEOTIDE SEQUENCE [LARGE SCALE GENOMIC DNA]</scope>
    <source>
        <strain evidence="2 3">Jena</strain>
    </source>
</reference>
<feature type="region of interest" description="Disordered" evidence="1">
    <location>
        <begin position="1"/>
        <end position="25"/>
    </location>
</feature>
<evidence type="ECO:0000313" key="3">
    <source>
        <dbReference type="Proteomes" id="UP000241769"/>
    </source>
</evidence>
<gene>
    <name evidence="2" type="ORF">PROFUN_08860</name>
</gene>
<evidence type="ECO:0000313" key="2">
    <source>
        <dbReference type="EMBL" id="PRP83923.1"/>
    </source>
</evidence>
<keyword evidence="3" id="KW-1185">Reference proteome</keyword>
<sequence>MTVRIEPVLPLTERRETPLGSSSLEELGSRGTVLWDNTGKSSSLSALVALAQKKRNKKKSHVLNEEDKYDQNGKLLPCWRDDFVEDDDGSGQYVQDSDSEDEIIVLDTPSHHRAPKSPIKHQMVRQKELPSSWISEVQHCPPVTPPLFNNLPPSVISSPTKAVVPVKRTPKKTVTLEEEEKMTKELIDTLSKEKRGMEDWIHNMTVEIGLQL</sequence>
<accession>A0A2P6NIY0</accession>
<dbReference type="Proteomes" id="UP000241769">
    <property type="component" value="Unassembled WGS sequence"/>
</dbReference>
<dbReference type="EMBL" id="MDYQ01000073">
    <property type="protein sequence ID" value="PRP83923.1"/>
    <property type="molecule type" value="Genomic_DNA"/>
</dbReference>
<organism evidence="2 3">
    <name type="scientific">Planoprotostelium fungivorum</name>
    <dbReference type="NCBI Taxonomy" id="1890364"/>
    <lineage>
        <taxon>Eukaryota</taxon>
        <taxon>Amoebozoa</taxon>
        <taxon>Evosea</taxon>
        <taxon>Variosea</taxon>
        <taxon>Cavosteliida</taxon>
        <taxon>Cavosteliaceae</taxon>
        <taxon>Planoprotostelium</taxon>
    </lineage>
</organism>
<comment type="caution">
    <text evidence="2">The sequence shown here is derived from an EMBL/GenBank/DDBJ whole genome shotgun (WGS) entry which is preliminary data.</text>
</comment>
<proteinExistence type="predicted"/>